<feature type="signal peptide" evidence="1">
    <location>
        <begin position="1"/>
        <end position="27"/>
    </location>
</feature>
<comment type="caution">
    <text evidence="2">The sequence shown here is derived from an EMBL/GenBank/DDBJ whole genome shotgun (WGS) entry which is preliminary data.</text>
</comment>
<evidence type="ECO:0008006" key="4">
    <source>
        <dbReference type="Google" id="ProtNLM"/>
    </source>
</evidence>
<feature type="chain" id="PRO_5047135907" description="Lipoprotein" evidence="1">
    <location>
        <begin position="28"/>
        <end position="215"/>
    </location>
</feature>
<reference evidence="2 3" key="1">
    <citation type="submission" date="2022-07" db="EMBL/GenBank/DDBJ databases">
        <title>Fecal culturing of patients with breast cancer.</title>
        <authorList>
            <person name="Teng N.M.Y."/>
            <person name="Kiu R."/>
            <person name="Evans R."/>
            <person name="Baker D.J."/>
            <person name="Zenner C."/>
            <person name="Robinson S.D."/>
            <person name="Hall L.J."/>
        </authorList>
    </citation>
    <scope>NUCLEOTIDE SEQUENCE [LARGE SCALE GENOMIC DNA]</scope>
    <source>
        <strain evidence="2 3">LH1063</strain>
    </source>
</reference>
<protein>
    <recommendedName>
        <fullName evidence="4">Lipoprotein</fullName>
    </recommendedName>
</protein>
<keyword evidence="1" id="KW-0732">Signal</keyword>
<name>A0ABT1MEN5_9BACT</name>
<gene>
    <name evidence="2" type="ORF">NMU02_03150</name>
</gene>
<proteinExistence type="predicted"/>
<dbReference type="RefSeq" id="WP_255025743.1">
    <property type="nucleotide sequence ID" value="NZ_JANDHW010000002.1"/>
</dbReference>
<evidence type="ECO:0000313" key="2">
    <source>
        <dbReference type="EMBL" id="MCP9611088.1"/>
    </source>
</evidence>
<evidence type="ECO:0000256" key="1">
    <source>
        <dbReference type="SAM" id="SignalP"/>
    </source>
</evidence>
<evidence type="ECO:0000313" key="3">
    <source>
        <dbReference type="Proteomes" id="UP001205603"/>
    </source>
</evidence>
<dbReference type="Proteomes" id="UP001205603">
    <property type="component" value="Unassembled WGS sequence"/>
</dbReference>
<dbReference type="EMBL" id="JANDHW010000002">
    <property type="protein sequence ID" value="MCP9611088.1"/>
    <property type="molecule type" value="Genomic_DNA"/>
</dbReference>
<organism evidence="2 3">
    <name type="scientific">Coprobacter tertius</name>
    <dbReference type="NCBI Taxonomy" id="2944915"/>
    <lineage>
        <taxon>Bacteria</taxon>
        <taxon>Pseudomonadati</taxon>
        <taxon>Bacteroidota</taxon>
        <taxon>Bacteroidia</taxon>
        <taxon>Bacteroidales</taxon>
        <taxon>Barnesiellaceae</taxon>
        <taxon>Coprobacter</taxon>
    </lineage>
</organism>
<sequence>MKLAMELFKRMITKIILLLLLPAICHGCSDENVSIEPIGDSGRYKMGNDEFQYYTVANYKNCSPDSLLKILCNFCRQKHLTKSVAQNDFVSIFFYEKTLFADYQEHISDAIRSETGSIDKYSRNLIAKIYYLKIAHDKNVVLTKIIYNKDSIILLKRDTLEMFRDDDRALENKWDEALWNENGAYAPPVSGNTPGGELPANLYIFEKGKTPIPTR</sequence>
<accession>A0ABT1MEN5</accession>
<keyword evidence="3" id="KW-1185">Reference proteome</keyword>